<gene>
    <name evidence="1" type="ORF">Fot_22252</name>
</gene>
<protein>
    <submittedName>
        <fullName evidence="1">Uncharacterized protein</fullName>
    </submittedName>
</protein>
<sequence>MGRRMGLYNEIASNHLNNTKKKRLYLKGATFLPVELREHDIQLTMASKVASQRLLHGLRARRGVQILDRLGLRALNLCAGCEFKYCTKCEMLLIAYIYSNNSSVQTQQQSYSTKSLCIRIPVFFQSFGDSVPAHFQFDCAFVVHAPVKQALELLQ</sequence>
<accession>A0ABD1UX59</accession>
<reference evidence="2" key="1">
    <citation type="submission" date="2024-07" db="EMBL/GenBank/DDBJ databases">
        <title>Two chromosome-level genome assemblies of Korean endemic species Abeliophyllum distichum and Forsythia ovata (Oleaceae).</title>
        <authorList>
            <person name="Jang H."/>
        </authorList>
    </citation>
    <scope>NUCLEOTIDE SEQUENCE [LARGE SCALE GENOMIC DNA]</scope>
</reference>
<dbReference type="AlphaFoldDB" id="A0ABD1UX59"/>
<comment type="caution">
    <text evidence="1">The sequence shown here is derived from an EMBL/GenBank/DDBJ whole genome shotgun (WGS) entry which is preliminary data.</text>
</comment>
<keyword evidence="2" id="KW-1185">Reference proteome</keyword>
<evidence type="ECO:0000313" key="1">
    <source>
        <dbReference type="EMBL" id="KAL2529651.1"/>
    </source>
</evidence>
<evidence type="ECO:0000313" key="2">
    <source>
        <dbReference type="Proteomes" id="UP001604277"/>
    </source>
</evidence>
<dbReference type="EMBL" id="JBFOLJ010000006">
    <property type="protein sequence ID" value="KAL2529651.1"/>
    <property type="molecule type" value="Genomic_DNA"/>
</dbReference>
<organism evidence="1 2">
    <name type="scientific">Forsythia ovata</name>
    <dbReference type="NCBI Taxonomy" id="205694"/>
    <lineage>
        <taxon>Eukaryota</taxon>
        <taxon>Viridiplantae</taxon>
        <taxon>Streptophyta</taxon>
        <taxon>Embryophyta</taxon>
        <taxon>Tracheophyta</taxon>
        <taxon>Spermatophyta</taxon>
        <taxon>Magnoliopsida</taxon>
        <taxon>eudicotyledons</taxon>
        <taxon>Gunneridae</taxon>
        <taxon>Pentapetalae</taxon>
        <taxon>asterids</taxon>
        <taxon>lamiids</taxon>
        <taxon>Lamiales</taxon>
        <taxon>Oleaceae</taxon>
        <taxon>Forsythieae</taxon>
        <taxon>Forsythia</taxon>
    </lineage>
</organism>
<dbReference type="Proteomes" id="UP001604277">
    <property type="component" value="Unassembled WGS sequence"/>
</dbReference>
<proteinExistence type="predicted"/>
<name>A0ABD1UX59_9LAMI</name>